<reference evidence="2" key="1">
    <citation type="journal article" date="2014" name="Int. J. Syst. Evol. Microbiol.">
        <title>Complete genome sequence of Corynebacterium casei LMG S-19264T (=DSM 44701T), isolated from a smear-ripened cheese.</title>
        <authorList>
            <consortium name="US DOE Joint Genome Institute (JGI-PGF)"/>
            <person name="Walter F."/>
            <person name="Albersmeier A."/>
            <person name="Kalinowski J."/>
            <person name="Ruckert C."/>
        </authorList>
    </citation>
    <scope>NUCLEOTIDE SEQUENCE</scope>
    <source>
        <strain evidence="2">VKM B-1606</strain>
    </source>
</reference>
<organism evidence="2 3">
    <name type="scientific">Methylopila capsulata</name>
    <dbReference type="NCBI Taxonomy" id="61654"/>
    <lineage>
        <taxon>Bacteria</taxon>
        <taxon>Pseudomonadati</taxon>
        <taxon>Pseudomonadota</taxon>
        <taxon>Alphaproteobacteria</taxon>
        <taxon>Hyphomicrobiales</taxon>
        <taxon>Methylopilaceae</taxon>
        <taxon>Methylopila</taxon>
    </lineage>
</organism>
<dbReference type="Proteomes" id="UP001143400">
    <property type="component" value="Unassembled WGS sequence"/>
</dbReference>
<sequence length="74" mass="7819">MLAGCAHDGATSVPIFGAYFPLWLLSGIAGVVAAIVLRVVFVVVGLDAILLFRLSVYISIALLCGAAVYFWFLS</sequence>
<reference evidence="2" key="2">
    <citation type="submission" date="2023-01" db="EMBL/GenBank/DDBJ databases">
        <authorList>
            <person name="Sun Q."/>
            <person name="Evtushenko L."/>
        </authorList>
    </citation>
    <scope>NUCLEOTIDE SEQUENCE</scope>
    <source>
        <strain evidence="2">VKM B-1606</strain>
    </source>
</reference>
<proteinExistence type="predicted"/>
<comment type="caution">
    <text evidence="2">The sequence shown here is derived from an EMBL/GenBank/DDBJ whole genome shotgun (WGS) entry which is preliminary data.</text>
</comment>
<keyword evidence="1" id="KW-1133">Transmembrane helix</keyword>
<dbReference type="AlphaFoldDB" id="A0A9W6IRQ0"/>
<keyword evidence="1" id="KW-0812">Transmembrane</keyword>
<evidence type="ECO:0000256" key="1">
    <source>
        <dbReference type="SAM" id="Phobius"/>
    </source>
</evidence>
<feature type="transmembrane region" description="Helical" evidence="1">
    <location>
        <begin position="51"/>
        <end position="72"/>
    </location>
</feature>
<dbReference type="EMBL" id="BSFF01000001">
    <property type="protein sequence ID" value="GLK54334.1"/>
    <property type="molecule type" value="Genomic_DNA"/>
</dbReference>
<gene>
    <name evidence="2" type="ORF">GCM10008170_03530</name>
</gene>
<evidence type="ECO:0000313" key="3">
    <source>
        <dbReference type="Proteomes" id="UP001143400"/>
    </source>
</evidence>
<feature type="transmembrane region" description="Helical" evidence="1">
    <location>
        <begin position="20"/>
        <end position="44"/>
    </location>
</feature>
<accession>A0A9W6IRQ0</accession>
<protein>
    <submittedName>
        <fullName evidence="2">Uncharacterized protein</fullName>
    </submittedName>
</protein>
<name>A0A9W6IRQ0_9HYPH</name>
<evidence type="ECO:0000313" key="2">
    <source>
        <dbReference type="EMBL" id="GLK54334.1"/>
    </source>
</evidence>
<keyword evidence="1" id="KW-0472">Membrane</keyword>